<evidence type="ECO:0000259" key="1">
    <source>
        <dbReference type="Pfam" id="PF18998"/>
    </source>
</evidence>
<dbReference type="InterPro" id="IPR044060">
    <property type="entry name" value="Bacterial_rp_domain"/>
</dbReference>
<evidence type="ECO:0000313" key="2">
    <source>
        <dbReference type="EMBL" id="ETR72480.1"/>
    </source>
</evidence>
<gene>
    <name evidence="2" type="ORF">OMM_07488</name>
</gene>
<proteinExistence type="predicted"/>
<organism evidence="2 3">
    <name type="scientific">Candidatus Magnetoglobus multicellularis str. Araruama</name>
    <dbReference type="NCBI Taxonomy" id="890399"/>
    <lineage>
        <taxon>Bacteria</taxon>
        <taxon>Pseudomonadati</taxon>
        <taxon>Thermodesulfobacteriota</taxon>
        <taxon>Desulfobacteria</taxon>
        <taxon>Desulfobacterales</taxon>
        <taxon>Desulfobacteraceae</taxon>
        <taxon>Candidatus Magnetoglobus</taxon>
    </lineage>
</organism>
<dbReference type="EMBL" id="ATBP01000143">
    <property type="protein sequence ID" value="ETR72480.1"/>
    <property type="molecule type" value="Genomic_DNA"/>
</dbReference>
<reference evidence="3" key="1">
    <citation type="submission" date="2012-11" db="EMBL/GenBank/DDBJ databases">
        <authorList>
            <person name="Lucero-Rivera Y.E."/>
            <person name="Tovar-Ramirez D."/>
        </authorList>
    </citation>
    <scope>NUCLEOTIDE SEQUENCE [LARGE SCALE GENOMIC DNA]</scope>
    <source>
        <strain evidence="3">Araruama</strain>
    </source>
</reference>
<protein>
    <recommendedName>
        <fullName evidence="1">Bacterial repeat domain-containing protein</fullName>
    </recommendedName>
</protein>
<dbReference type="Proteomes" id="UP000189670">
    <property type="component" value="Unassembled WGS sequence"/>
</dbReference>
<dbReference type="Pfam" id="PF18998">
    <property type="entry name" value="Flg_new_2"/>
    <property type="match status" value="1"/>
</dbReference>
<name>A0A1V1PCE6_9BACT</name>
<accession>A0A1V1PCE6</accession>
<comment type="caution">
    <text evidence="2">The sequence shown here is derived from an EMBL/GenBank/DDBJ whole genome shotgun (WGS) entry which is preliminary data.</text>
</comment>
<evidence type="ECO:0000313" key="3">
    <source>
        <dbReference type="Proteomes" id="UP000189670"/>
    </source>
</evidence>
<feature type="domain" description="Bacterial repeat" evidence="1">
    <location>
        <begin position="47"/>
        <end position="103"/>
    </location>
</feature>
<sequence length="457" mass="52438">MKKWRKKMLPSPLNLEKSTQKHEVNIAVSPLSGGEVIGHNFMCPEVCRHEFSPYDHIQLRASPKSHYNFVKWTDDTNQTLSESTILSLTITEDQTLHAIFRTNEPPSTPIVKYPKNLETLITSTTTFELMPFDDPDNDSHEKTQWRIHRADRPHTCEGMFYSNCVQSSSENLTRYSRQGLISGMQYVWDAAYSDSGSLTFAYTDLNRLTIGQRIQKNPIDIPPGLEQNHYQMVSIPMWLDNPSAPVALGNADSIFDTRYVRMGMFDPIQNQYVQLNSMMVLPGAAFWVLSRNGLTIPVQGVPVTIHEAIDIPLRYSMSSDNGWNMIGSPTEKNYFWRRVIVVVYNDDFEIIEATKTIAEWGADNPYVDHRIYRWHNGVYEESTTDGIIIAYQGYWVKAKQSNVWLRFPVDAQVDMRKRSVDQWNVASDIVPPEPMQGFQEMGDISKGCFISTVDQRQ</sequence>
<dbReference type="AlphaFoldDB" id="A0A1V1PCE6"/>